<protein>
    <recommendedName>
        <fullName evidence="4">LppP/LprE lipoprotein</fullName>
    </recommendedName>
</protein>
<accession>A0A543I6U5</accession>
<keyword evidence="1" id="KW-0732">Signal</keyword>
<evidence type="ECO:0000313" key="2">
    <source>
        <dbReference type="EMBL" id="TQM66323.1"/>
    </source>
</evidence>
<reference evidence="2 3" key="1">
    <citation type="submission" date="2019-06" db="EMBL/GenBank/DDBJ databases">
        <title>Sequencing the genomes of 1000 actinobacteria strains.</title>
        <authorList>
            <person name="Klenk H.-P."/>
        </authorList>
    </citation>
    <scope>NUCLEOTIDE SEQUENCE [LARGE SCALE GENOMIC DNA]</scope>
    <source>
        <strain evidence="2 3">DSM 18031</strain>
    </source>
</reference>
<evidence type="ECO:0000313" key="3">
    <source>
        <dbReference type="Proteomes" id="UP000318331"/>
    </source>
</evidence>
<organism evidence="2 3">
    <name type="scientific">Klugiella xanthotipulae</name>
    <dbReference type="NCBI Taxonomy" id="244735"/>
    <lineage>
        <taxon>Bacteria</taxon>
        <taxon>Bacillati</taxon>
        <taxon>Actinomycetota</taxon>
        <taxon>Actinomycetes</taxon>
        <taxon>Micrococcales</taxon>
        <taxon>Microbacteriaceae</taxon>
        <taxon>Klugiella</taxon>
    </lineage>
</organism>
<dbReference type="AlphaFoldDB" id="A0A543I6U5"/>
<proteinExistence type="predicted"/>
<name>A0A543I6U5_9MICO</name>
<sequence>MSAVTTSLKIRVNGLCAALLALPLVLSGCAAPETPAPTSTPTVSVDEAFAARVQEMCGSPDSFPLTTMTEWEWDRVSIFEDGATATDINREVGEPVVAETLVAPDSVLLVFQLTGHVARAITADNLQLRSGGTSRSFTDDVLLAPVQEGGGCPRLLISPERAA</sequence>
<feature type="signal peptide" evidence="1">
    <location>
        <begin position="1"/>
        <end position="30"/>
    </location>
</feature>
<gene>
    <name evidence="2" type="ORF">FB466_1162</name>
</gene>
<evidence type="ECO:0000256" key="1">
    <source>
        <dbReference type="SAM" id="SignalP"/>
    </source>
</evidence>
<evidence type="ECO:0008006" key="4">
    <source>
        <dbReference type="Google" id="ProtNLM"/>
    </source>
</evidence>
<comment type="caution">
    <text evidence="2">The sequence shown here is derived from an EMBL/GenBank/DDBJ whole genome shotgun (WGS) entry which is preliminary data.</text>
</comment>
<keyword evidence="3" id="KW-1185">Reference proteome</keyword>
<feature type="chain" id="PRO_5022228560" description="LppP/LprE lipoprotein" evidence="1">
    <location>
        <begin position="31"/>
        <end position="163"/>
    </location>
</feature>
<dbReference type="Proteomes" id="UP000318331">
    <property type="component" value="Unassembled WGS sequence"/>
</dbReference>
<dbReference type="EMBL" id="VFPN01000001">
    <property type="protein sequence ID" value="TQM66323.1"/>
    <property type="molecule type" value="Genomic_DNA"/>
</dbReference>